<protein>
    <submittedName>
        <fullName evidence="2">Uncharacterized protein</fullName>
    </submittedName>
</protein>
<comment type="caution">
    <text evidence="2">The sequence shown here is derived from an EMBL/GenBank/DDBJ whole genome shotgun (WGS) entry which is preliminary data.</text>
</comment>
<dbReference type="GO" id="GO:0005634">
    <property type="term" value="C:nucleus"/>
    <property type="evidence" value="ECO:0007669"/>
    <property type="project" value="UniProtKB-SubCell"/>
</dbReference>
<evidence type="ECO:0000313" key="2">
    <source>
        <dbReference type="EMBL" id="GFY36371.1"/>
    </source>
</evidence>
<comment type="subcellular location">
    <subcellularLocation>
        <location evidence="1">Nucleus</location>
    </subcellularLocation>
</comment>
<proteinExistence type="predicted"/>
<gene>
    <name evidence="2" type="ORF">TNCV_3450741</name>
</gene>
<name>A0A8X6WME1_TRICX</name>
<reference evidence="2" key="1">
    <citation type="submission" date="2020-08" db="EMBL/GenBank/DDBJ databases">
        <title>Multicomponent nature underlies the extraordinary mechanical properties of spider dragline silk.</title>
        <authorList>
            <person name="Kono N."/>
            <person name="Nakamura H."/>
            <person name="Mori M."/>
            <person name="Yoshida Y."/>
            <person name="Ohtoshi R."/>
            <person name="Malay A.D."/>
            <person name="Moran D.A.P."/>
            <person name="Tomita M."/>
            <person name="Numata K."/>
            <person name="Arakawa K."/>
        </authorList>
    </citation>
    <scope>NUCLEOTIDE SEQUENCE</scope>
</reference>
<organism evidence="2 3">
    <name type="scientific">Trichonephila clavipes</name>
    <name type="common">Golden silk orbweaver</name>
    <name type="synonym">Nephila clavipes</name>
    <dbReference type="NCBI Taxonomy" id="2585209"/>
    <lineage>
        <taxon>Eukaryota</taxon>
        <taxon>Metazoa</taxon>
        <taxon>Ecdysozoa</taxon>
        <taxon>Arthropoda</taxon>
        <taxon>Chelicerata</taxon>
        <taxon>Arachnida</taxon>
        <taxon>Araneae</taxon>
        <taxon>Araneomorphae</taxon>
        <taxon>Entelegynae</taxon>
        <taxon>Araneoidea</taxon>
        <taxon>Nephilidae</taxon>
        <taxon>Trichonephila</taxon>
    </lineage>
</organism>
<accession>A0A8X6WME1</accession>
<dbReference type="AlphaFoldDB" id="A0A8X6WME1"/>
<evidence type="ECO:0000256" key="1">
    <source>
        <dbReference type="ARBA" id="ARBA00004123"/>
    </source>
</evidence>
<dbReference type="InterPro" id="IPR009057">
    <property type="entry name" value="Homeodomain-like_sf"/>
</dbReference>
<dbReference type="Proteomes" id="UP000887159">
    <property type="component" value="Unassembled WGS sequence"/>
</dbReference>
<keyword evidence="3" id="KW-1185">Reference proteome</keyword>
<sequence length="89" mass="10230">MDNGMRRRTVEWLEAGLSQILICREFNLRPNVVFTLWKQFQTIELIEKKHGHGHPTTTIAREDRHLSIIVVTGSRVFSLTCPLSSLGQN</sequence>
<evidence type="ECO:0000313" key="3">
    <source>
        <dbReference type="Proteomes" id="UP000887159"/>
    </source>
</evidence>
<dbReference type="SUPFAM" id="SSF46689">
    <property type="entry name" value="Homeodomain-like"/>
    <property type="match status" value="1"/>
</dbReference>
<dbReference type="EMBL" id="BMAU01021436">
    <property type="protein sequence ID" value="GFY36371.1"/>
    <property type="molecule type" value="Genomic_DNA"/>
</dbReference>